<feature type="compositionally biased region" description="Basic and acidic residues" evidence="1">
    <location>
        <begin position="310"/>
        <end position="319"/>
    </location>
</feature>
<proteinExistence type="predicted"/>
<accession>Q69KY6</accession>
<feature type="compositionally biased region" description="Gly residues" evidence="1">
    <location>
        <begin position="190"/>
        <end position="200"/>
    </location>
</feature>
<organism evidence="2 3">
    <name type="scientific">Oryza sativa subsp. japonica</name>
    <name type="common">Rice</name>
    <dbReference type="NCBI Taxonomy" id="39947"/>
    <lineage>
        <taxon>Eukaryota</taxon>
        <taxon>Viridiplantae</taxon>
        <taxon>Streptophyta</taxon>
        <taxon>Embryophyta</taxon>
        <taxon>Tracheophyta</taxon>
        <taxon>Spermatophyta</taxon>
        <taxon>Magnoliopsida</taxon>
        <taxon>Liliopsida</taxon>
        <taxon>Poales</taxon>
        <taxon>Poaceae</taxon>
        <taxon>BOP clade</taxon>
        <taxon>Oryzoideae</taxon>
        <taxon>Oryzeae</taxon>
        <taxon>Oryzinae</taxon>
        <taxon>Oryza</taxon>
        <taxon>Oryza sativa</taxon>
    </lineage>
</organism>
<feature type="region of interest" description="Disordered" evidence="1">
    <location>
        <begin position="133"/>
        <end position="167"/>
    </location>
</feature>
<dbReference type="Proteomes" id="UP000000763">
    <property type="component" value="Chromosome 9"/>
</dbReference>
<feature type="compositionally biased region" description="Basic residues" evidence="1">
    <location>
        <begin position="53"/>
        <end position="62"/>
    </location>
</feature>
<gene>
    <name evidence="2" type="primary">OSJNBa0095O23.20</name>
</gene>
<dbReference type="AlphaFoldDB" id="Q69KY6"/>
<feature type="compositionally biased region" description="Gly residues" evidence="1">
    <location>
        <begin position="276"/>
        <end position="286"/>
    </location>
</feature>
<reference evidence="3" key="1">
    <citation type="journal article" date="2005" name="Nature">
        <title>The map-based sequence of the rice genome.</title>
        <authorList>
            <consortium name="International rice genome sequencing project (IRGSP)"/>
            <person name="Matsumoto T."/>
            <person name="Wu J."/>
            <person name="Kanamori H."/>
            <person name="Katayose Y."/>
            <person name="Fujisawa M."/>
            <person name="Namiki N."/>
            <person name="Mizuno H."/>
            <person name="Yamamoto K."/>
            <person name="Antonio B.A."/>
            <person name="Baba T."/>
            <person name="Sakata K."/>
            <person name="Nagamura Y."/>
            <person name="Aoki H."/>
            <person name="Arikawa K."/>
            <person name="Arita K."/>
            <person name="Bito T."/>
            <person name="Chiden Y."/>
            <person name="Fujitsuka N."/>
            <person name="Fukunaka R."/>
            <person name="Hamada M."/>
            <person name="Harada C."/>
            <person name="Hayashi A."/>
            <person name="Hijishita S."/>
            <person name="Honda M."/>
            <person name="Hosokawa S."/>
            <person name="Ichikawa Y."/>
            <person name="Idonuma A."/>
            <person name="Iijima M."/>
            <person name="Ikeda M."/>
            <person name="Ikeno M."/>
            <person name="Ito K."/>
            <person name="Ito S."/>
            <person name="Ito T."/>
            <person name="Ito Y."/>
            <person name="Ito Y."/>
            <person name="Iwabuchi A."/>
            <person name="Kamiya K."/>
            <person name="Karasawa W."/>
            <person name="Kurita K."/>
            <person name="Katagiri S."/>
            <person name="Kikuta A."/>
            <person name="Kobayashi H."/>
            <person name="Kobayashi N."/>
            <person name="Machita K."/>
            <person name="Maehara T."/>
            <person name="Masukawa M."/>
            <person name="Mizubayashi T."/>
            <person name="Mukai Y."/>
            <person name="Nagasaki H."/>
            <person name="Nagata Y."/>
            <person name="Naito S."/>
            <person name="Nakashima M."/>
            <person name="Nakama Y."/>
            <person name="Nakamichi Y."/>
            <person name="Nakamura M."/>
            <person name="Meguro A."/>
            <person name="Negishi M."/>
            <person name="Ohta I."/>
            <person name="Ohta T."/>
            <person name="Okamoto M."/>
            <person name="Ono N."/>
            <person name="Saji S."/>
            <person name="Sakaguchi M."/>
            <person name="Sakai K."/>
            <person name="Shibata M."/>
            <person name="Shimokawa T."/>
            <person name="Song J."/>
            <person name="Takazaki Y."/>
            <person name="Terasawa K."/>
            <person name="Tsugane M."/>
            <person name="Tsuji K."/>
            <person name="Ueda S."/>
            <person name="Waki K."/>
            <person name="Yamagata H."/>
            <person name="Yamamoto M."/>
            <person name="Yamamoto S."/>
            <person name="Yamane H."/>
            <person name="Yoshiki S."/>
            <person name="Yoshihara R."/>
            <person name="Yukawa K."/>
            <person name="Zhong H."/>
            <person name="Yano M."/>
            <person name="Yuan Q."/>
            <person name="Ouyang S."/>
            <person name="Liu J."/>
            <person name="Jones K.M."/>
            <person name="Gansberger K."/>
            <person name="Moffat K."/>
            <person name="Hill J."/>
            <person name="Bera J."/>
            <person name="Fadrosh D."/>
            <person name="Jin S."/>
            <person name="Johri S."/>
            <person name="Kim M."/>
            <person name="Overton L."/>
            <person name="Reardon M."/>
            <person name="Tsitrin T."/>
            <person name="Vuong H."/>
            <person name="Weaver B."/>
            <person name="Ciecko A."/>
            <person name="Tallon L."/>
            <person name="Jackson J."/>
            <person name="Pai G."/>
            <person name="Aken S.V."/>
            <person name="Utterback T."/>
            <person name="Reidmuller S."/>
            <person name="Feldblyum T."/>
            <person name="Hsiao J."/>
            <person name="Zismann V."/>
            <person name="Iobst S."/>
            <person name="de Vazeille A.R."/>
            <person name="Buell C.R."/>
            <person name="Ying K."/>
            <person name="Li Y."/>
            <person name="Lu T."/>
            <person name="Huang Y."/>
            <person name="Zhao Q."/>
            <person name="Feng Q."/>
            <person name="Zhang L."/>
            <person name="Zhu J."/>
            <person name="Weng Q."/>
            <person name="Mu J."/>
            <person name="Lu Y."/>
            <person name="Fan D."/>
            <person name="Liu Y."/>
            <person name="Guan J."/>
            <person name="Zhang Y."/>
            <person name="Yu S."/>
            <person name="Liu X."/>
            <person name="Zhang Y."/>
            <person name="Hong G."/>
            <person name="Han B."/>
            <person name="Choisne N."/>
            <person name="Demange N."/>
            <person name="Orjeda G."/>
            <person name="Samain S."/>
            <person name="Cattolico L."/>
            <person name="Pelletier E."/>
            <person name="Couloux A."/>
            <person name="Segurens B."/>
            <person name="Wincker P."/>
            <person name="D'Hont A."/>
            <person name="Scarpelli C."/>
            <person name="Weissenbach J."/>
            <person name="Salanoubat M."/>
            <person name="Quetier F."/>
            <person name="Yu Y."/>
            <person name="Kim H.R."/>
            <person name="Rambo T."/>
            <person name="Currie J."/>
            <person name="Collura K."/>
            <person name="Luo M."/>
            <person name="Yang T."/>
            <person name="Ammiraju J.S.S."/>
            <person name="Engler F."/>
            <person name="Soderlund C."/>
            <person name="Wing R.A."/>
            <person name="Palmer L.E."/>
            <person name="de la Bastide M."/>
            <person name="Spiegel L."/>
            <person name="Nascimento L."/>
            <person name="Zutavern T."/>
            <person name="O'Shaughnessy A."/>
            <person name="Dike S."/>
            <person name="Dedhia N."/>
            <person name="Preston R."/>
            <person name="Balija V."/>
            <person name="McCombie W.R."/>
            <person name="Chow T."/>
            <person name="Chen H."/>
            <person name="Chung M."/>
            <person name="Chen C."/>
            <person name="Shaw J."/>
            <person name="Wu H."/>
            <person name="Hsiao K."/>
            <person name="Chao Y."/>
            <person name="Chu M."/>
            <person name="Cheng C."/>
            <person name="Hour A."/>
            <person name="Lee P."/>
            <person name="Lin S."/>
            <person name="Lin Y."/>
            <person name="Liou J."/>
            <person name="Liu S."/>
            <person name="Hsing Y."/>
            <person name="Raghuvanshi S."/>
            <person name="Mohanty A."/>
            <person name="Bharti A.K."/>
            <person name="Gaur A."/>
            <person name="Gupta V."/>
            <person name="Kumar D."/>
            <person name="Ravi V."/>
            <person name="Vij S."/>
            <person name="Kapur A."/>
            <person name="Khurana P."/>
            <person name="Khurana P."/>
            <person name="Khurana J.P."/>
            <person name="Tyagi A.K."/>
            <person name="Gaikwad K."/>
            <person name="Singh A."/>
            <person name="Dalal V."/>
            <person name="Srivastava S."/>
            <person name="Dixit A."/>
            <person name="Pal A.K."/>
            <person name="Ghazi I.A."/>
            <person name="Yadav M."/>
            <person name="Pandit A."/>
            <person name="Bhargava A."/>
            <person name="Sureshbabu K."/>
            <person name="Batra K."/>
            <person name="Sharma T.R."/>
            <person name="Mohapatra T."/>
            <person name="Singh N.K."/>
            <person name="Messing J."/>
            <person name="Nelson A.B."/>
            <person name="Fuks G."/>
            <person name="Kavchok S."/>
            <person name="Keizer G."/>
            <person name="Linton E."/>
            <person name="Llaca V."/>
            <person name="Song R."/>
            <person name="Tanyolac B."/>
            <person name="Young S."/>
            <person name="Ho-Il K."/>
            <person name="Hahn J.H."/>
            <person name="Sangsakoo G."/>
            <person name="Vanavichit A."/>
            <person name="de Mattos Luiz.A.T."/>
            <person name="Zimmer P.D."/>
            <person name="Malone G."/>
            <person name="Dellagostin O."/>
            <person name="de Oliveira A.C."/>
            <person name="Bevan M."/>
            <person name="Bancroft I."/>
            <person name="Minx P."/>
            <person name="Cordum H."/>
            <person name="Wilson R."/>
            <person name="Cheng Z."/>
            <person name="Jin W."/>
            <person name="Jiang J."/>
            <person name="Leong S.A."/>
            <person name="Iwama H."/>
            <person name="Gojobori T."/>
            <person name="Itoh T."/>
            <person name="Niimura Y."/>
            <person name="Fujii Y."/>
            <person name="Habara T."/>
            <person name="Sakai H."/>
            <person name="Sato Y."/>
            <person name="Wilson G."/>
            <person name="Kumar K."/>
            <person name="McCouch S."/>
            <person name="Juretic N."/>
            <person name="Hoen D."/>
            <person name="Wright S."/>
            <person name="Bruskiewich R."/>
            <person name="Bureau T."/>
            <person name="Miyao A."/>
            <person name="Hirochika H."/>
            <person name="Nishikawa T."/>
            <person name="Kadowaki K."/>
            <person name="Sugiura M."/>
            <person name="Burr B."/>
            <person name="Sasaki T."/>
        </authorList>
    </citation>
    <scope>NUCLEOTIDE SEQUENCE [LARGE SCALE GENOMIC DNA]</scope>
    <source>
        <strain evidence="3">cv. Nipponbare</strain>
    </source>
</reference>
<protein>
    <submittedName>
        <fullName evidence="2">Uncharacterized protein</fullName>
    </submittedName>
</protein>
<feature type="compositionally biased region" description="Basic and acidic residues" evidence="1">
    <location>
        <begin position="249"/>
        <end position="259"/>
    </location>
</feature>
<evidence type="ECO:0000313" key="2">
    <source>
        <dbReference type="EMBL" id="BAD34131.1"/>
    </source>
</evidence>
<dbReference type="EMBL" id="AP005894">
    <property type="protein sequence ID" value="BAD34131.1"/>
    <property type="molecule type" value="Genomic_DNA"/>
</dbReference>
<feature type="compositionally biased region" description="Basic residues" evidence="1">
    <location>
        <begin position="86"/>
        <end position="102"/>
    </location>
</feature>
<feature type="compositionally biased region" description="Basic and acidic residues" evidence="1">
    <location>
        <begin position="288"/>
        <end position="302"/>
    </location>
</feature>
<evidence type="ECO:0000256" key="1">
    <source>
        <dbReference type="SAM" id="MobiDB-lite"/>
    </source>
</evidence>
<reference evidence="3" key="2">
    <citation type="journal article" date="2008" name="Nucleic Acids Res.">
        <title>The rice annotation project database (RAP-DB): 2008 update.</title>
        <authorList>
            <consortium name="The rice annotation project (RAP)"/>
        </authorList>
    </citation>
    <scope>GENOME REANNOTATION</scope>
    <source>
        <strain evidence="3">cv. Nipponbare</strain>
    </source>
</reference>
<feature type="region of interest" description="Disordered" evidence="1">
    <location>
        <begin position="1"/>
        <end position="110"/>
    </location>
</feature>
<feature type="compositionally biased region" description="Gly residues" evidence="1">
    <location>
        <begin position="8"/>
        <end position="20"/>
    </location>
</feature>
<feature type="region of interest" description="Disordered" evidence="1">
    <location>
        <begin position="241"/>
        <end position="337"/>
    </location>
</feature>
<feature type="region of interest" description="Disordered" evidence="1">
    <location>
        <begin position="183"/>
        <end position="217"/>
    </location>
</feature>
<evidence type="ECO:0000313" key="3">
    <source>
        <dbReference type="Proteomes" id="UP000000763"/>
    </source>
</evidence>
<name>Q69KY6_ORYSJ</name>
<sequence length="337" mass="35822">MAVTRVGVRGGPGPRTGGGAAHHMAPTWRRHGGHAAATRAAKRRRERAPGAHGRLKPARRPWRTATLPRAAAANGGDRQRAAAHGERRRRNATTRRRRYRRKREGEERGGVLTEEVRPAWRETTLEGKRKITEGGNAGRRRWPWPNSPPHGAEWVPAAESDGRGVDGVARSTANATASMTQLGAAASGGRSNGGGGGEVGDGARAKESTGTGDCKTKKREGRTGVLYIGSQGSIVAGIAAISPAEWEEVERRERRDSKIESWPSRARARAGERGSGRGASGKGGDVGDVAREVRERAGRQLRDAVAADGGRPEVRDGPDRWGPPVGYPRGEGHGLPA</sequence>